<dbReference type="InterPro" id="IPR032675">
    <property type="entry name" value="LRR_dom_sf"/>
</dbReference>
<dbReference type="Proteomes" id="UP000053593">
    <property type="component" value="Unassembled WGS sequence"/>
</dbReference>
<accession>A0A0D0CE44</accession>
<dbReference type="EMBL" id="KN834798">
    <property type="protein sequence ID" value="KIK56332.1"/>
    <property type="molecule type" value="Genomic_DNA"/>
</dbReference>
<evidence type="ECO:0000313" key="2">
    <source>
        <dbReference type="Proteomes" id="UP000053593"/>
    </source>
</evidence>
<reference evidence="1 2" key="1">
    <citation type="submission" date="2014-04" db="EMBL/GenBank/DDBJ databases">
        <title>Evolutionary Origins and Diversification of the Mycorrhizal Mutualists.</title>
        <authorList>
            <consortium name="DOE Joint Genome Institute"/>
            <consortium name="Mycorrhizal Genomics Consortium"/>
            <person name="Kohler A."/>
            <person name="Kuo A."/>
            <person name="Nagy L.G."/>
            <person name="Floudas D."/>
            <person name="Copeland A."/>
            <person name="Barry K.W."/>
            <person name="Cichocki N."/>
            <person name="Veneault-Fourrey C."/>
            <person name="LaButti K."/>
            <person name="Lindquist E.A."/>
            <person name="Lipzen A."/>
            <person name="Lundell T."/>
            <person name="Morin E."/>
            <person name="Murat C."/>
            <person name="Riley R."/>
            <person name="Ohm R."/>
            <person name="Sun H."/>
            <person name="Tunlid A."/>
            <person name="Henrissat B."/>
            <person name="Grigoriev I.V."/>
            <person name="Hibbett D.S."/>
            <person name="Martin F."/>
        </authorList>
    </citation>
    <scope>NUCLEOTIDE SEQUENCE [LARGE SCALE GENOMIC DNA]</scope>
    <source>
        <strain evidence="1 2">FD-317 M1</strain>
    </source>
</reference>
<sequence length="558" mass="63350">MPEDDDQTMQSTPAALKIPELLENIFSVSDEESNCNANVLVCKAWSEPCMNVIWKEVTDLLRVAKLLGPIAPYHVPAFSNKKEPFNWDRFHFYAKRIRRITCHHDEYKDGYKRKNYEFLFAEIGLSRPSTPLFPNLQALEWHGEIDLYRQNFSVMFMEPTLKQYILHDNSATVPALSLILRTVAERCPGLKSISLTLGSDIAGMDDAVLKFIERMTSVKSLTLPPFQDMAPFASVLRNFSHLEELIIGDVQIYRGLPFIQSLSPPSTGSNCFARLTTFSIVASYLVAGEFFTNSLPSMKRVTITSDIRKAETPTSVKRLIELLAEKCPQLEVLCLSYNPLLQPVKQQCRSPPPSCFVKSMHLQPLLACSRIRSFEFNHPYAVTLEDQFAEDIGSNWPYLQKLSLAPTPCMQRKDFKNCFTLRALLSFACHCRHLYHLAILVAPQPSTCPSQSDIQALPPRFFASLSTFDVGASMIYECDVVHVTMILSRLLPEKCTIQYEKPSKLGDTGESSSDKSKWKLVKHRIPYVRWMEREVGAKICDLEAENRRLRAELNASSA</sequence>
<name>A0A0D0CE44_9AGAR</name>
<evidence type="ECO:0000313" key="1">
    <source>
        <dbReference type="EMBL" id="KIK56332.1"/>
    </source>
</evidence>
<proteinExistence type="predicted"/>
<dbReference type="Gene3D" id="3.80.10.10">
    <property type="entry name" value="Ribonuclease Inhibitor"/>
    <property type="match status" value="1"/>
</dbReference>
<organism evidence="1 2">
    <name type="scientific">Collybiopsis luxurians FD-317 M1</name>
    <dbReference type="NCBI Taxonomy" id="944289"/>
    <lineage>
        <taxon>Eukaryota</taxon>
        <taxon>Fungi</taxon>
        <taxon>Dikarya</taxon>
        <taxon>Basidiomycota</taxon>
        <taxon>Agaricomycotina</taxon>
        <taxon>Agaricomycetes</taxon>
        <taxon>Agaricomycetidae</taxon>
        <taxon>Agaricales</taxon>
        <taxon>Marasmiineae</taxon>
        <taxon>Omphalotaceae</taxon>
        <taxon>Collybiopsis</taxon>
        <taxon>Collybiopsis luxurians</taxon>
    </lineage>
</organism>
<evidence type="ECO:0008006" key="3">
    <source>
        <dbReference type="Google" id="ProtNLM"/>
    </source>
</evidence>
<gene>
    <name evidence="1" type="ORF">GYMLUDRAFT_61995</name>
</gene>
<keyword evidence="2" id="KW-1185">Reference proteome</keyword>
<protein>
    <recommendedName>
        <fullName evidence="3">F-box domain-containing protein</fullName>
    </recommendedName>
</protein>
<dbReference type="HOGENOM" id="CLU_021164_5_0_1"/>
<dbReference type="SUPFAM" id="SSF52047">
    <property type="entry name" value="RNI-like"/>
    <property type="match status" value="1"/>
</dbReference>
<dbReference type="OrthoDB" id="2447803at2759"/>
<dbReference type="AlphaFoldDB" id="A0A0D0CE44"/>